<accession>A0A4S4KP30</accession>
<evidence type="ECO:0000256" key="2">
    <source>
        <dbReference type="ARBA" id="ARBA00035112"/>
    </source>
</evidence>
<dbReference type="Pfam" id="PF11807">
    <property type="entry name" value="UstYa"/>
    <property type="match status" value="1"/>
</dbReference>
<evidence type="ECO:0000256" key="1">
    <source>
        <dbReference type="ARBA" id="ARBA00004685"/>
    </source>
</evidence>
<comment type="caution">
    <text evidence="4">The sequence shown here is derived from an EMBL/GenBank/DDBJ whole genome shotgun (WGS) entry which is preliminary data.</text>
</comment>
<feature type="transmembrane region" description="Helical" evidence="3">
    <location>
        <begin position="43"/>
        <end position="65"/>
    </location>
</feature>
<organism evidence="4 5">
    <name type="scientific">Hermanssonia centrifuga</name>
    <dbReference type="NCBI Taxonomy" id="98765"/>
    <lineage>
        <taxon>Eukaryota</taxon>
        <taxon>Fungi</taxon>
        <taxon>Dikarya</taxon>
        <taxon>Basidiomycota</taxon>
        <taxon>Agaricomycotina</taxon>
        <taxon>Agaricomycetes</taxon>
        <taxon>Polyporales</taxon>
        <taxon>Meruliaceae</taxon>
        <taxon>Hermanssonia</taxon>
    </lineage>
</organism>
<evidence type="ECO:0000313" key="5">
    <source>
        <dbReference type="Proteomes" id="UP000309038"/>
    </source>
</evidence>
<name>A0A4S4KP30_9APHY</name>
<dbReference type="AlphaFoldDB" id="A0A4S4KP30"/>
<comment type="similarity">
    <text evidence="2">Belongs to the ustYa family.</text>
</comment>
<dbReference type="EMBL" id="SGPJ01000053">
    <property type="protein sequence ID" value="THH00335.1"/>
    <property type="molecule type" value="Genomic_DNA"/>
</dbReference>
<dbReference type="Proteomes" id="UP000309038">
    <property type="component" value="Unassembled WGS sequence"/>
</dbReference>
<gene>
    <name evidence="4" type="ORF">EW026_g2166</name>
</gene>
<evidence type="ECO:0000313" key="4">
    <source>
        <dbReference type="EMBL" id="THH00335.1"/>
    </source>
</evidence>
<sequence length="266" mass="30026">MDLGIEYKPLLTDPSLDFSDRLDTRRDEGVNATKDRLQRRIRILSSICIAQSLLLLVAAVALVLGRKSNDVVDLSHAQLLYSPAQEALTFEAKKYVADIEDITIYRGEPSNAVDNAWSDLYNAFGVSRISKSEARLLPNQTLAIPGDENHHIISLSVFHELHCLNTIRKALHTEYYTDPITGNLGVIPKAEVPEHISHCIDNIRQALMCASDITPIVWQWSEQKKKAEFRGSVVHSCRSFDRVVEWAEAHQLTTTLNIVYKDMVMM</sequence>
<protein>
    <recommendedName>
        <fullName evidence="6">Tat pathway signal sequence</fullName>
    </recommendedName>
</protein>
<keyword evidence="3" id="KW-0812">Transmembrane</keyword>
<dbReference type="InterPro" id="IPR021765">
    <property type="entry name" value="UstYa-like"/>
</dbReference>
<comment type="pathway">
    <text evidence="1">Mycotoxin biosynthesis.</text>
</comment>
<keyword evidence="3" id="KW-1133">Transmembrane helix</keyword>
<dbReference type="PANTHER" id="PTHR33365">
    <property type="entry name" value="YALI0B05434P"/>
    <property type="match status" value="1"/>
</dbReference>
<keyword evidence="5" id="KW-1185">Reference proteome</keyword>
<keyword evidence="3" id="KW-0472">Membrane</keyword>
<evidence type="ECO:0008006" key="6">
    <source>
        <dbReference type="Google" id="ProtNLM"/>
    </source>
</evidence>
<dbReference type="PANTHER" id="PTHR33365:SF4">
    <property type="entry name" value="CYCLOCHLOROTINE BIOSYNTHESIS PROTEIN O"/>
    <property type="match status" value="1"/>
</dbReference>
<evidence type="ECO:0000256" key="3">
    <source>
        <dbReference type="SAM" id="Phobius"/>
    </source>
</evidence>
<proteinExistence type="inferred from homology"/>
<reference evidence="4 5" key="1">
    <citation type="submission" date="2019-02" db="EMBL/GenBank/DDBJ databases">
        <title>Genome sequencing of the rare red list fungi Phlebia centrifuga.</title>
        <authorList>
            <person name="Buettner E."/>
            <person name="Kellner H."/>
        </authorList>
    </citation>
    <scope>NUCLEOTIDE SEQUENCE [LARGE SCALE GENOMIC DNA]</scope>
    <source>
        <strain evidence="4 5">DSM 108282</strain>
    </source>
</reference>
<dbReference type="GO" id="GO:0043386">
    <property type="term" value="P:mycotoxin biosynthetic process"/>
    <property type="evidence" value="ECO:0007669"/>
    <property type="project" value="InterPro"/>
</dbReference>